<gene>
    <name evidence="2" type="ORF">B0T26DRAFT_630856</name>
</gene>
<organism evidence="2 3">
    <name type="scientific">Lasiosphaeria miniovina</name>
    <dbReference type="NCBI Taxonomy" id="1954250"/>
    <lineage>
        <taxon>Eukaryota</taxon>
        <taxon>Fungi</taxon>
        <taxon>Dikarya</taxon>
        <taxon>Ascomycota</taxon>
        <taxon>Pezizomycotina</taxon>
        <taxon>Sordariomycetes</taxon>
        <taxon>Sordariomycetidae</taxon>
        <taxon>Sordariales</taxon>
        <taxon>Lasiosphaeriaceae</taxon>
        <taxon>Lasiosphaeria</taxon>
    </lineage>
</organism>
<keyword evidence="3" id="KW-1185">Reference proteome</keyword>
<feature type="domain" description="BTB" evidence="1">
    <location>
        <begin position="17"/>
        <end position="89"/>
    </location>
</feature>
<dbReference type="RefSeq" id="XP_060303278.1">
    <property type="nucleotide sequence ID" value="XM_060436288.1"/>
</dbReference>
<sequence>MRWSNKPEVVGSLEGCEAATILVGQEQREFNLHKNLLCETSSFFQEQLEHLEHEQTPVQTAPRPSDDDDIMWLPAENADMFELFVLWLYQRRSFHSFLDAAIQKITPAQCRSLRFNLIRLHLFAVLIDLPALQDVAMDALQDMYLHLDWAMSPQFIAFIYGECQTEQAFRLRKWAVAMLAWTLHGGDTSVAQAGHFDRLFVAFPGLAEEYRKHLTKMVQSKADVRFKNPQLRLPVNKLRNGERFFGFRQCSFHSHRATVGESTCPHLLATISSPELRPAAIAKPQSDDVEFDVSDTEQLILTSVSDLQNISFLDLS</sequence>
<reference evidence="2" key="1">
    <citation type="submission" date="2023-06" db="EMBL/GenBank/DDBJ databases">
        <title>Genome-scale phylogeny and comparative genomics of the fungal order Sordariales.</title>
        <authorList>
            <consortium name="Lawrence Berkeley National Laboratory"/>
            <person name="Hensen N."/>
            <person name="Bonometti L."/>
            <person name="Westerberg I."/>
            <person name="Brannstrom I.O."/>
            <person name="Guillou S."/>
            <person name="Cros-Aarteil S."/>
            <person name="Calhoun S."/>
            <person name="Haridas S."/>
            <person name="Kuo A."/>
            <person name="Mondo S."/>
            <person name="Pangilinan J."/>
            <person name="Riley R."/>
            <person name="LaButti K."/>
            <person name="Andreopoulos B."/>
            <person name="Lipzen A."/>
            <person name="Chen C."/>
            <person name="Yanf M."/>
            <person name="Daum C."/>
            <person name="Ng V."/>
            <person name="Clum A."/>
            <person name="Steindorff A."/>
            <person name="Ohm R."/>
            <person name="Martin F."/>
            <person name="Silar P."/>
            <person name="Natvig D."/>
            <person name="Lalanne C."/>
            <person name="Gautier V."/>
            <person name="Ament-velasquez S.L."/>
            <person name="Kruys A."/>
            <person name="Hutchinson M.I."/>
            <person name="Powell A.J."/>
            <person name="Barry K."/>
            <person name="Miller A.N."/>
            <person name="Grigoriev I.V."/>
            <person name="Debuchy R."/>
            <person name="Gladieux P."/>
            <person name="Thoren M.H."/>
            <person name="Johannesson H."/>
        </authorList>
    </citation>
    <scope>NUCLEOTIDE SEQUENCE</scope>
    <source>
        <strain evidence="2">SMH2392-1A</strain>
    </source>
</reference>
<dbReference type="PROSITE" id="PS50097">
    <property type="entry name" value="BTB"/>
    <property type="match status" value="1"/>
</dbReference>
<dbReference type="Proteomes" id="UP001172101">
    <property type="component" value="Unassembled WGS sequence"/>
</dbReference>
<evidence type="ECO:0000313" key="3">
    <source>
        <dbReference type="Proteomes" id="UP001172101"/>
    </source>
</evidence>
<proteinExistence type="predicted"/>
<dbReference type="Gene3D" id="3.30.710.10">
    <property type="entry name" value="Potassium Channel Kv1.1, Chain A"/>
    <property type="match status" value="1"/>
</dbReference>
<dbReference type="CDD" id="cd18186">
    <property type="entry name" value="BTB_POZ_ZBTB_KLHL-like"/>
    <property type="match status" value="1"/>
</dbReference>
<dbReference type="InterPro" id="IPR000210">
    <property type="entry name" value="BTB/POZ_dom"/>
</dbReference>
<comment type="caution">
    <text evidence="2">The sequence shown here is derived from an EMBL/GenBank/DDBJ whole genome shotgun (WGS) entry which is preliminary data.</text>
</comment>
<evidence type="ECO:0000313" key="2">
    <source>
        <dbReference type="EMBL" id="KAK0734401.1"/>
    </source>
</evidence>
<protein>
    <recommendedName>
        <fullName evidence="1">BTB domain-containing protein</fullName>
    </recommendedName>
</protein>
<dbReference type="AlphaFoldDB" id="A0AA40BHM1"/>
<dbReference type="EMBL" id="JAUIRO010000001">
    <property type="protein sequence ID" value="KAK0734401.1"/>
    <property type="molecule type" value="Genomic_DNA"/>
</dbReference>
<dbReference type="GeneID" id="85319558"/>
<name>A0AA40BHM1_9PEZI</name>
<dbReference type="InterPro" id="IPR011333">
    <property type="entry name" value="SKP1/BTB/POZ_sf"/>
</dbReference>
<accession>A0AA40BHM1</accession>
<evidence type="ECO:0000259" key="1">
    <source>
        <dbReference type="PROSITE" id="PS50097"/>
    </source>
</evidence>